<feature type="compositionally biased region" description="Polar residues" evidence="1">
    <location>
        <begin position="222"/>
        <end position="238"/>
    </location>
</feature>
<evidence type="ECO:0000313" key="3">
    <source>
        <dbReference type="Proteomes" id="UP000197174"/>
    </source>
</evidence>
<evidence type="ECO:0000256" key="1">
    <source>
        <dbReference type="SAM" id="MobiDB-lite"/>
    </source>
</evidence>
<name>A0A246RPV4_9ACTN</name>
<feature type="compositionally biased region" description="Polar residues" evidence="1">
    <location>
        <begin position="253"/>
        <end position="286"/>
    </location>
</feature>
<accession>A0A246RPV4</accession>
<dbReference type="Proteomes" id="UP000197174">
    <property type="component" value="Unassembled WGS sequence"/>
</dbReference>
<protein>
    <recommendedName>
        <fullName evidence="4">PPE family domain-containing protein</fullName>
    </recommendedName>
</protein>
<comment type="caution">
    <text evidence="2">The sequence shown here is derived from an EMBL/GenBank/DDBJ whole genome shotgun (WGS) entry which is preliminary data.</text>
</comment>
<organism evidence="2 3">
    <name type="scientific">Micromonospora wenchangensis</name>
    <dbReference type="NCBI Taxonomy" id="1185415"/>
    <lineage>
        <taxon>Bacteria</taxon>
        <taxon>Bacillati</taxon>
        <taxon>Actinomycetota</taxon>
        <taxon>Actinomycetes</taxon>
        <taxon>Micromonosporales</taxon>
        <taxon>Micromonosporaceae</taxon>
        <taxon>Micromonospora</taxon>
    </lineage>
</organism>
<sequence>MIERGSGRTSGLTDWQLMDVLSMWACLQDQETPGHWKHVAGWRKVCELAQNHLRQLRQYRAGLAEAWPPATNAAARTYLGELDELISKVQRTHDTAAANHDALAAVARAIDSTRPELKRIRDDYAEKLARKRGYEATLADPKAAAGSRVVDPPVTDADLERLNVQARGLMFGLSGELQQAQAMLQKPPPPPRQLPVKDASNSDVYNNTGNVVIPPVIPVSLNTAGDTRQPSSTKQTLLTPPAPQNGPVLGNAGATSTQQIPTGTGYTPSVGTPPNGAQQPISSVTLPPTHPSYTGPKKWPPASPLRSLTENQSGAHQRVPPRVTPLNGLIGSIPGMGAPHEPADPPTRKINPVGGVIGGGAAGTAPTGGAGSRPGGRQPGGLHIPPIGGSPSGAMNAAPTRSGRFGGSDTPKKHWDPDQPWEIEEGITPIVRPPEDGPPIDPGPAIGFNR</sequence>
<keyword evidence="3" id="KW-1185">Reference proteome</keyword>
<dbReference type="Gene3D" id="1.20.1260.20">
    <property type="entry name" value="PPE superfamily"/>
    <property type="match status" value="1"/>
</dbReference>
<proteinExistence type="predicted"/>
<dbReference type="RefSeq" id="WP_088643956.1">
    <property type="nucleotide sequence ID" value="NZ_MZMV01000016.1"/>
</dbReference>
<evidence type="ECO:0000313" key="2">
    <source>
        <dbReference type="EMBL" id="OWV08605.1"/>
    </source>
</evidence>
<dbReference type="EMBL" id="MZMV01000016">
    <property type="protein sequence ID" value="OWV08605.1"/>
    <property type="molecule type" value="Genomic_DNA"/>
</dbReference>
<dbReference type="OrthoDB" id="3384464at2"/>
<feature type="compositionally biased region" description="Gly residues" evidence="1">
    <location>
        <begin position="361"/>
        <end position="379"/>
    </location>
</feature>
<dbReference type="AlphaFoldDB" id="A0A246RPV4"/>
<gene>
    <name evidence="2" type="ORF">B5D80_12245</name>
</gene>
<feature type="region of interest" description="Disordered" evidence="1">
    <location>
        <begin position="361"/>
        <end position="450"/>
    </location>
</feature>
<evidence type="ECO:0008006" key="4">
    <source>
        <dbReference type="Google" id="ProtNLM"/>
    </source>
</evidence>
<feature type="region of interest" description="Disordered" evidence="1">
    <location>
        <begin position="222"/>
        <end position="323"/>
    </location>
</feature>
<dbReference type="InterPro" id="IPR038332">
    <property type="entry name" value="PPE_sf"/>
</dbReference>
<reference evidence="2 3" key="1">
    <citation type="submission" date="2017-03" db="EMBL/GenBank/DDBJ databases">
        <title>Whole genome sequence of Micromonospora wenchangensis, isolated from mangrove soil.</title>
        <authorList>
            <person name="Yang H."/>
        </authorList>
    </citation>
    <scope>NUCLEOTIDE SEQUENCE [LARGE SCALE GENOMIC DNA]</scope>
    <source>
        <strain evidence="2 3">CCTCC AA 2012002</strain>
    </source>
</reference>
<feature type="compositionally biased region" description="Polar residues" evidence="1">
    <location>
        <begin position="306"/>
        <end position="315"/>
    </location>
</feature>